<dbReference type="EMBL" id="VSSQ01007388">
    <property type="protein sequence ID" value="MPM35761.1"/>
    <property type="molecule type" value="Genomic_DNA"/>
</dbReference>
<comment type="caution">
    <text evidence="1">The sequence shown here is derived from an EMBL/GenBank/DDBJ whole genome shotgun (WGS) entry which is preliminary data.</text>
</comment>
<evidence type="ECO:0000313" key="1">
    <source>
        <dbReference type="EMBL" id="MPM35761.1"/>
    </source>
</evidence>
<sequence>MNRITVPRLRAEAKKQLLSYRRNNARAYKNEAQRAERANQTGWTRAIDESRAYLGAVNPTKERFMCRLFGLETPVPRCRTARERMIKLSMELTVSESTLYKWREDILEIVLYAAIEAGLVCPFGIRAGETTAEPKPERMKCAKAKN</sequence>
<protein>
    <submittedName>
        <fullName evidence="1">Uncharacterized protein</fullName>
    </submittedName>
</protein>
<organism evidence="1">
    <name type="scientific">bioreactor metagenome</name>
    <dbReference type="NCBI Taxonomy" id="1076179"/>
    <lineage>
        <taxon>unclassified sequences</taxon>
        <taxon>metagenomes</taxon>
        <taxon>ecological metagenomes</taxon>
    </lineage>
</organism>
<gene>
    <name evidence="1" type="ORF">SDC9_82355</name>
</gene>
<accession>A0A644Z6Y3</accession>
<proteinExistence type="predicted"/>
<name>A0A644Z6Y3_9ZZZZ</name>
<reference evidence="1" key="1">
    <citation type="submission" date="2019-08" db="EMBL/GenBank/DDBJ databases">
        <authorList>
            <person name="Kucharzyk K."/>
            <person name="Murdoch R.W."/>
            <person name="Higgins S."/>
            <person name="Loffler F."/>
        </authorList>
    </citation>
    <scope>NUCLEOTIDE SEQUENCE</scope>
</reference>
<dbReference type="AlphaFoldDB" id="A0A644Z6Y3"/>